<dbReference type="Gene3D" id="3.30.70.100">
    <property type="match status" value="1"/>
</dbReference>
<evidence type="ECO:0000259" key="2">
    <source>
        <dbReference type="PROSITE" id="PS50206"/>
    </source>
</evidence>
<gene>
    <name evidence="1" type="primary">trhO</name>
    <name evidence="3" type="ORF">LX12_002404</name>
</gene>
<dbReference type="EC" id="1.14.-.-" evidence="1"/>
<dbReference type="RefSeq" id="WP_253654790.1">
    <property type="nucleotide sequence ID" value="NZ_BAAAOE010000002.1"/>
</dbReference>
<name>A0ABT1H1V0_9NOCA</name>
<dbReference type="Pfam" id="PF00581">
    <property type="entry name" value="Rhodanese"/>
    <property type="match status" value="1"/>
</dbReference>
<comment type="function">
    <text evidence="1">Catalyzes oxygen-dependent 5-hydroxyuridine (ho5U) modification at position 34 in tRNAs.</text>
</comment>
<dbReference type="EMBL" id="JAMTCG010000004">
    <property type="protein sequence ID" value="MCP2161209.1"/>
    <property type="molecule type" value="Genomic_DNA"/>
</dbReference>
<dbReference type="InterPro" id="IPR001763">
    <property type="entry name" value="Rhodanese-like_dom"/>
</dbReference>
<comment type="similarity">
    <text evidence="1">Belongs to the TrhO family.</text>
</comment>
<dbReference type="SUPFAM" id="SSF52821">
    <property type="entry name" value="Rhodanese/Cell cycle control phosphatase"/>
    <property type="match status" value="1"/>
</dbReference>
<dbReference type="PROSITE" id="PS50206">
    <property type="entry name" value="RHODANESE_3"/>
    <property type="match status" value="1"/>
</dbReference>
<dbReference type="InterPro" id="IPR040503">
    <property type="entry name" value="TRHO_N"/>
</dbReference>
<dbReference type="NCBIfam" id="NF001134">
    <property type="entry name" value="PRK00142.1-2"/>
    <property type="match status" value="1"/>
</dbReference>
<keyword evidence="4" id="KW-1185">Reference proteome</keyword>
<reference evidence="3 4" key="1">
    <citation type="submission" date="2022-06" db="EMBL/GenBank/DDBJ databases">
        <title>Genomic Encyclopedia of Archaeal and Bacterial Type Strains, Phase II (KMG-II): from individual species to whole genera.</title>
        <authorList>
            <person name="Goeker M."/>
        </authorList>
    </citation>
    <scope>NUCLEOTIDE SEQUENCE [LARGE SCALE GENOMIC DNA]</scope>
    <source>
        <strain evidence="3 4">DSM 45037</strain>
    </source>
</reference>
<dbReference type="InterPro" id="IPR022111">
    <property type="entry name" value="Rhodanese_C"/>
</dbReference>
<accession>A0ABT1H1V0</accession>
<evidence type="ECO:0000313" key="3">
    <source>
        <dbReference type="EMBL" id="MCP2161209.1"/>
    </source>
</evidence>
<dbReference type="Gene3D" id="3.40.250.10">
    <property type="entry name" value="Rhodanese-like domain"/>
    <property type="match status" value="1"/>
</dbReference>
<evidence type="ECO:0000256" key="1">
    <source>
        <dbReference type="HAMAP-Rule" id="MF_00469"/>
    </source>
</evidence>
<feature type="domain" description="Rhodanese" evidence="2">
    <location>
        <begin position="129"/>
        <end position="224"/>
    </location>
</feature>
<dbReference type="HAMAP" id="MF_00469">
    <property type="entry name" value="TrhO"/>
    <property type="match status" value="1"/>
</dbReference>
<organism evidence="3 4">
    <name type="scientific">Williamsia serinedens</name>
    <dbReference type="NCBI Taxonomy" id="391736"/>
    <lineage>
        <taxon>Bacteria</taxon>
        <taxon>Bacillati</taxon>
        <taxon>Actinomycetota</taxon>
        <taxon>Actinomycetes</taxon>
        <taxon>Mycobacteriales</taxon>
        <taxon>Nocardiaceae</taxon>
        <taxon>Williamsia</taxon>
    </lineage>
</organism>
<keyword evidence="1" id="KW-0560">Oxidoreductase</keyword>
<comment type="caution">
    <text evidence="3">The sequence shown here is derived from an EMBL/GenBank/DDBJ whole genome shotgun (WGS) entry which is preliminary data.</text>
</comment>
<sequence length="282" mass="30634">MSQSKIVLFYVFAPLPDPEAIRLWQHTLCSSLDLRGRVVVASHGINVTVGGEIRAVKRYVRATREYAPFAGADIKWSDGGADDFPRLSVRVRPEIVTFGRPDIAVDENGVVGGGARLTPEALHALVAERGEEVVFLDGRNEIESRIGHFRGAVTPPARVTTDLTAMLDAGEFDHLRDRPVVTYCTGGVRCEVLSALMVERGFGEVYQLDGGIARYGEHLGDDGLWEGAMYVFDRRTAVRFSDDARVVGVCETCGAPGDTVTDLAAEDRHQVVLCEACATGRA</sequence>
<dbReference type="PANTHER" id="PTHR43268:SF6">
    <property type="entry name" value="THIOSULFATE SULFURTRANSFERASE_RHODANESE-LIKE DOMAIN-CONTAINING PROTEIN 2"/>
    <property type="match status" value="1"/>
</dbReference>
<protein>
    <recommendedName>
        <fullName evidence="1">tRNA uridine(34) hydroxylase</fullName>
        <ecNumber evidence="1">1.14.-.-</ecNumber>
    </recommendedName>
    <alternativeName>
        <fullName evidence="1">tRNA hydroxylation protein O</fullName>
    </alternativeName>
</protein>
<dbReference type="InterPro" id="IPR020936">
    <property type="entry name" value="TrhO"/>
</dbReference>
<dbReference type="Proteomes" id="UP001205740">
    <property type="component" value="Unassembled WGS sequence"/>
</dbReference>
<dbReference type="Pfam" id="PF17773">
    <property type="entry name" value="UPF0176_N"/>
    <property type="match status" value="1"/>
</dbReference>
<comment type="catalytic activity">
    <reaction evidence="1">
        <text>uridine(34) in tRNA + AH2 + O2 = 5-hydroxyuridine(34) in tRNA + A + H2O</text>
        <dbReference type="Rhea" id="RHEA:64224"/>
        <dbReference type="Rhea" id="RHEA-COMP:11727"/>
        <dbReference type="Rhea" id="RHEA-COMP:13381"/>
        <dbReference type="ChEBI" id="CHEBI:13193"/>
        <dbReference type="ChEBI" id="CHEBI:15377"/>
        <dbReference type="ChEBI" id="CHEBI:15379"/>
        <dbReference type="ChEBI" id="CHEBI:17499"/>
        <dbReference type="ChEBI" id="CHEBI:65315"/>
        <dbReference type="ChEBI" id="CHEBI:136877"/>
    </reaction>
</comment>
<dbReference type="PANTHER" id="PTHR43268">
    <property type="entry name" value="THIOSULFATE SULFURTRANSFERASE/RHODANESE-LIKE DOMAIN-CONTAINING PROTEIN 2"/>
    <property type="match status" value="1"/>
</dbReference>
<dbReference type="Pfam" id="PF12368">
    <property type="entry name" value="Rhodanese_C"/>
    <property type="match status" value="1"/>
</dbReference>
<dbReference type="SMART" id="SM00450">
    <property type="entry name" value="RHOD"/>
    <property type="match status" value="1"/>
</dbReference>
<evidence type="ECO:0000313" key="4">
    <source>
        <dbReference type="Proteomes" id="UP001205740"/>
    </source>
</evidence>
<dbReference type="InterPro" id="IPR036873">
    <property type="entry name" value="Rhodanese-like_dom_sf"/>
</dbReference>
<proteinExistence type="inferred from homology"/>
<keyword evidence="1" id="KW-0819">tRNA processing</keyword>